<dbReference type="Proteomes" id="UP001469553">
    <property type="component" value="Unassembled WGS sequence"/>
</dbReference>
<comment type="subcellular location">
    <subcellularLocation>
        <location evidence="1">Secreted</location>
    </subcellularLocation>
</comment>
<dbReference type="Gene3D" id="2.60.40.10">
    <property type="entry name" value="Immunoglobulins"/>
    <property type="match status" value="1"/>
</dbReference>
<gene>
    <name evidence="7" type="primary">UNC5D_1</name>
    <name evidence="7" type="ORF">AMECASPLE_006027</name>
</gene>
<evidence type="ECO:0000256" key="1">
    <source>
        <dbReference type="ARBA" id="ARBA00004613"/>
    </source>
</evidence>
<dbReference type="PROSITE" id="PS50092">
    <property type="entry name" value="TSP1"/>
    <property type="match status" value="1"/>
</dbReference>
<protein>
    <submittedName>
        <fullName evidence="7">Netrin receptor unc5d</fullName>
    </submittedName>
</protein>
<keyword evidence="5" id="KW-1015">Disulfide bond</keyword>
<evidence type="ECO:0000256" key="2">
    <source>
        <dbReference type="ARBA" id="ARBA00022525"/>
    </source>
</evidence>
<sequence length="121" mass="13324">VEWLKNDELVSSLTDDNIDSRADHNLIINKARLSDSGNYTCLASNIVAKRRSATAFVIVYVNGGWSLWTEWSACNVPCGRGIQKRSRTCTNPAPLNGGAFCEGMSVQKITCNALCPSQFYF</sequence>
<evidence type="ECO:0000313" key="8">
    <source>
        <dbReference type="Proteomes" id="UP001469553"/>
    </source>
</evidence>
<keyword evidence="3" id="KW-0732">Signal</keyword>
<feature type="non-terminal residue" evidence="7">
    <location>
        <position position="1"/>
    </location>
</feature>
<evidence type="ECO:0000313" key="7">
    <source>
        <dbReference type="EMBL" id="MEQ2302355.1"/>
    </source>
</evidence>
<dbReference type="InterPro" id="IPR007110">
    <property type="entry name" value="Ig-like_dom"/>
</dbReference>
<dbReference type="SUPFAM" id="SSF82895">
    <property type="entry name" value="TSP-1 type 1 repeat"/>
    <property type="match status" value="1"/>
</dbReference>
<evidence type="ECO:0000256" key="4">
    <source>
        <dbReference type="ARBA" id="ARBA00022737"/>
    </source>
</evidence>
<organism evidence="7 8">
    <name type="scientific">Ameca splendens</name>
    <dbReference type="NCBI Taxonomy" id="208324"/>
    <lineage>
        <taxon>Eukaryota</taxon>
        <taxon>Metazoa</taxon>
        <taxon>Chordata</taxon>
        <taxon>Craniata</taxon>
        <taxon>Vertebrata</taxon>
        <taxon>Euteleostomi</taxon>
        <taxon>Actinopterygii</taxon>
        <taxon>Neopterygii</taxon>
        <taxon>Teleostei</taxon>
        <taxon>Neoteleostei</taxon>
        <taxon>Acanthomorphata</taxon>
        <taxon>Ovalentaria</taxon>
        <taxon>Atherinomorphae</taxon>
        <taxon>Cyprinodontiformes</taxon>
        <taxon>Goodeidae</taxon>
        <taxon>Ameca</taxon>
    </lineage>
</organism>
<dbReference type="Pfam" id="PF00090">
    <property type="entry name" value="TSP_1"/>
    <property type="match status" value="1"/>
</dbReference>
<dbReference type="InterPro" id="IPR036383">
    <property type="entry name" value="TSP1_rpt_sf"/>
</dbReference>
<evidence type="ECO:0000256" key="3">
    <source>
        <dbReference type="ARBA" id="ARBA00022729"/>
    </source>
</evidence>
<dbReference type="SUPFAM" id="SSF48726">
    <property type="entry name" value="Immunoglobulin"/>
    <property type="match status" value="1"/>
</dbReference>
<dbReference type="InterPro" id="IPR036179">
    <property type="entry name" value="Ig-like_dom_sf"/>
</dbReference>
<dbReference type="PRINTS" id="PR01705">
    <property type="entry name" value="TSP1REPEAT"/>
</dbReference>
<keyword evidence="4" id="KW-0677">Repeat</keyword>
<dbReference type="InterPro" id="IPR013783">
    <property type="entry name" value="Ig-like_fold"/>
</dbReference>
<accession>A0ABV0Z910</accession>
<proteinExistence type="predicted"/>
<dbReference type="PROSITE" id="PS50835">
    <property type="entry name" value="IG_LIKE"/>
    <property type="match status" value="1"/>
</dbReference>
<feature type="domain" description="Ig-like" evidence="6">
    <location>
        <begin position="1"/>
        <end position="54"/>
    </location>
</feature>
<dbReference type="InterPro" id="IPR052065">
    <property type="entry name" value="Compl_asym_regulator"/>
</dbReference>
<dbReference type="PANTHER" id="PTHR22906">
    <property type="entry name" value="PROPERDIN"/>
    <property type="match status" value="1"/>
</dbReference>
<keyword evidence="2" id="KW-0964">Secreted</keyword>
<reference evidence="7 8" key="1">
    <citation type="submission" date="2021-06" db="EMBL/GenBank/DDBJ databases">
        <authorList>
            <person name="Palmer J.M."/>
        </authorList>
    </citation>
    <scope>NUCLEOTIDE SEQUENCE [LARGE SCALE GENOMIC DNA]</scope>
    <source>
        <strain evidence="7 8">AS_MEX2019</strain>
        <tissue evidence="7">Muscle</tissue>
    </source>
</reference>
<keyword evidence="7" id="KW-0675">Receptor</keyword>
<dbReference type="InterPro" id="IPR013098">
    <property type="entry name" value="Ig_I-set"/>
</dbReference>
<name>A0ABV0Z910_9TELE</name>
<comment type="caution">
    <text evidence="7">The sequence shown here is derived from an EMBL/GenBank/DDBJ whole genome shotgun (WGS) entry which is preliminary data.</text>
</comment>
<evidence type="ECO:0000256" key="5">
    <source>
        <dbReference type="ARBA" id="ARBA00023157"/>
    </source>
</evidence>
<dbReference type="InterPro" id="IPR000884">
    <property type="entry name" value="TSP1_rpt"/>
</dbReference>
<dbReference type="SMART" id="SM00209">
    <property type="entry name" value="TSP1"/>
    <property type="match status" value="1"/>
</dbReference>
<dbReference type="Gene3D" id="2.20.100.10">
    <property type="entry name" value="Thrombospondin type-1 (TSP1) repeat"/>
    <property type="match status" value="1"/>
</dbReference>
<keyword evidence="8" id="KW-1185">Reference proteome</keyword>
<dbReference type="PANTHER" id="PTHR22906:SF43">
    <property type="entry name" value="PROPERDIN"/>
    <property type="match status" value="1"/>
</dbReference>
<dbReference type="EMBL" id="JAHRIP010056713">
    <property type="protein sequence ID" value="MEQ2302355.1"/>
    <property type="molecule type" value="Genomic_DNA"/>
</dbReference>
<dbReference type="Pfam" id="PF07679">
    <property type="entry name" value="I-set"/>
    <property type="match status" value="1"/>
</dbReference>
<evidence type="ECO:0000259" key="6">
    <source>
        <dbReference type="PROSITE" id="PS50835"/>
    </source>
</evidence>